<dbReference type="InterPro" id="IPR020616">
    <property type="entry name" value="Thiolase_N"/>
</dbReference>
<evidence type="ECO:0000259" key="7">
    <source>
        <dbReference type="Pfam" id="PF02803"/>
    </source>
</evidence>
<dbReference type="SUPFAM" id="SSF53901">
    <property type="entry name" value="Thiolase-like"/>
    <property type="match status" value="2"/>
</dbReference>
<proteinExistence type="inferred from homology"/>
<accession>A0A520LL23</accession>
<feature type="active site" description="Acyl-thioester intermediate" evidence="4">
    <location>
        <position position="71"/>
    </location>
</feature>
<dbReference type="InterPro" id="IPR020615">
    <property type="entry name" value="Thiolase_acyl_enz_int_AS"/>
</dbReference>
<dbReference type="PIRSF" id="PIRSF000429">
    <property type="entry name" value="Ac-CoA_Ac_transf"/>
    <property type="match status" value="1"/>
</dbReference>
<evidence type="ECO:0000256" key="1">
    <source>
        <dbReference type="ARBA" id="ARBA00010982"/>
    </source>
</evidence>
<feature type="active site" description="Proton acceptor" evidence="4">
    <location>
        <position position="360"/>
    </location>
</feature>
<dbReference type="InterPro" id="IPR020617">
    <property type="entry name" value="Thiolase_C"/>
</dbReference>
<dbReference type="EMBL" id="SHBO01000034">
    <property type="protein sequence ID" value="RZO05896.1"/>
    <property type="molecule type" value="Genomic_DNA"/>
</dbReference>
<gene>
    <name evidence="8" type="ORF">EVB02_02990</name>
</gene>
<dbReference type="Proteomes" id="UP000318148">
    <property type="component" value="Unassembled WGS sequence"/>
</dbReference>
<evidence type="ECO:0000259" key="6">
    <source>
        <dbReference type="Pfam" id="PF00108"/>
    </source>
</evidence>
<dbReference type="GO" id="GO:0003988">
    <property type="term" value="F:acetyl-CoA C-acyltransferase activity"/>
    <property type="evidence" value="ECO:0007669"/>
    <property type="project" value="UniProtKB-ARBA"/>
</dbReference>
<keyword evidence="3 5" id="KW-0012">Acyltransferase</keyword>
<dbReference type="Pfam" id="PF02803">
    <property type="entry name" value="Thiolase_C"/>
    <property type="match status" value="1"/>
</dbReference>
<keyword evidence="2 5" id="KW-0808">Transferase</keyword>
<dbReference type="Gene3D" id="3.40.47.10">
    <property type="match status" value="2"/>
</dbReference>
<reference evidence="8 9" key="1">
    <citation type="submission" date="2019-02" db="EMBL/GenBank/DDBJ databases">
        <title>Prokaryotic population dynamics and viral predation in marine succession experiment using metagenomics: the confinement effect.</title>
        <authorList>
            <person name="Haro-Moreno J.M."/>
            <person name="Rodriguez-Valera F."/>
            <person name="Lopez-Perez M."/>
        </authorList>
    </citation>
    <scope>NUCLEOTIDE SEQUENCE [LARGE SCALE GENOMIC DNA]</scope>
    <source>
        <strain evidence="8">MED-G169</strain>
    </source>
</reference>
<organism evidence="8 9">
    <name type="scientific">SAR92 clade bacterium</name>
    <dbReference type="NCBI Taxonomy" id="2315479"/>
    <lineage>
        <taxon>Bacteria</taxon>
        <taxon>Pseudomonadati</taxon>
        <taxon>Pseudomonadota</taxon>
        <taxon>Gammaproteobacteria</taxon>
        <taxon>Cellvibrionales</taxon>
        <taxon>Porticoccaceae</taxon>
        <taxon>SAR92 clade</taxon>
    </lineage>
</organism>
<feature type="non-terminal residue" evidence="8">
    <location>
        <position position="1"/>
    </location>
</feature>
<dbReference type="AlphaFoldDB" id="A0A520LL23"/>
<evidence type="ECO:0000313" key="9">
    <source>
        <dbReference type="Proteomes" id="UP000318148"/>
    </source>
</evidence>
<evidence type="ECO:0000256" key="2">
    <source>
        <dbReference type="ARBA" id="ARBA00022679"/>
    </source>
</evidence>
<comment type="similarity">
    <text evidence="1 5">Belongs to the thiolase-like superfamily. Thiolase family.</text>
</comment>
<dbReference type="InterPro" id="IPR016039">
    <property type="entry name" value="Thiolase-like"/>
</dbReference>
<dbReference type="PROSITE" id="PS00099">
    <property type="entry name" value="THIOLASE_3"/>
    <property type="match status" value="1"/>
</dbReference>
<comment type="caution">
    <text evidence="8">The sequence shown here is derived from an EMBL/GenBank/DDBJ whole genome shotgun (WGS) entry which is preliminary data.</text>
</comment>
<dbReference type="NCBIfam" id="TIGR01930">
    <property type="entry name" value="AcCoA-C-Actrans"/>
    <property type="match status" value="1"/>
</dbReference>
<dbReference type="PANTHER" id="PTHR18919">
    <property type="entry name" value="ACETYL-COA C-ACYLTRANSFERASE"/>
    <property type="match status" value="1"/>
</dbReference>
<evidence type="ECO:0000256" key="3">
    <source>
        <dbReference type="ARBA" id="ARBA00023315"/>
    </source>
</evidence>
<protein>
    <submittedName>
        <fullName evidence="8">Thiolase family protein</fullName>
    </submittedName>
</protein>
<dbReference type="CDD" id="cd00751">
    <property type="entry name" value="thiolase"/>
    <property type="match status" value="1"/>
</dbReference>
<dbReference type="InterPro" id="IPR002155">
    <property type="entry name" value="Thiolase"/>
</dbReference>
<sequence length="375" mass="39309">LGDLSNVPASKLGSVAIESAVNDSGLLSEDVQEVIMGNVLSAGLGQAPARQAALGAKLLDSVSCSVVNKVCGSGMKAISNACASIQVGQAGVVVAGGMESMSLAPFLLPSMRLGRKFGSVQSLDHMQLDGLQDANQGTPMGDFAEICAEKYEFDRESQDRFATESLKRAQVATNTGLFSREICGVMVKQKNSEREIILDEQPLKGDVSKIPTLRPAFKKNGTVTAANASSISDGAAALVLASKKIVESRMLKPMAWVKGISEFSQASRWFTLSPIHAVNALLVKLGWNTSEVGLWEVNEAFAVVTMATMRELVVPHKKINIRGGACALGHPIGASGARIVVTLLHAMQDNNCSKGVAAVCIGGGEAMAIALEIDN</sequence>
<name>A0A520LL23_9GAMM</name>
<evidence type="ECO:0000256" key="5">
    <source>
        <dbReference type="RuleBase" id="RU003557"/>
    </source>
</evidence>
<feature type="domain" description="Thiolase C-terminal" evidence="7">
    <location>
        <begin position="251"/>
        <end position="372"/>
    </location>
</feature>
<feature type="active site" description="Proton acceptor" evidence="4">
    <location>
        <position position="330"/>
    </location>
</feature>
<dbReference type="Pfam" id="PF00108">
    <property type="entry name" value="Thiolase_N"/>
    <property type="match status" value="1"/>
</dbReference>
<dbReference type="PANTHER" id="PTHR18919:SF138">
    <property type="entry name" value="ACETYL-COA C-ACETYLTRANSFERASE"/>
    <property type="match status" value="1"/>
</dbReference>
<evidence type="ECO:0000256" key="4">
    <source>
        <dbReference type="PIRSR" id="PIRSR000429-1"/>
    </source>
</evidence>
<dbReference type="InterPro" id="IPR020610">
    <property type="entry name" value="Thiolase_AS"/>
</dbReference>
<evidence type="ECO:0000313" key="8">
    <source>
        <dbReference type="EMBL" id="RZO05896.1"/>
    </source>
</evidence>
<feature type="domain" description="Thiolase N-terminal" evidence="6">
    <location>
        <begin position="2"/>
        <end position="243"/>
    </location>
</feature>
<dbReference type="PROSITE" id="PS00098">
    <property type="entry name" value="THIOLASE_1"/>
    <property type="match status" value="1"/>
</dbReference>